<accession>A0A2U8GUL8</accession>
<proteinExistence type="predicted"/>
<dbReference type="Proteomes" id="UP000244930">
    <property type="component" value="Chromosome"/>
</dbReference>
<evidence type="ECO:0000313" key="1">
    <source>
        <dbReference type="EMBL" id="AWI77407.1"/>
    </source>
</evidence>
<name>A0A2U8GUL8_9RHOO</name>
<reference evidence="1 2" key="1">
    <citation type="submission" date="2017-06" db="EMBL/GenBank/DDBJ databases">
        <title>Azoarcus.</title>
        <authorList>
            <person name="Woo J.-H."/>
            <person name="Kim H.-S."/>
        </authorList>
    </citation>
    <scope>NUCLEOTIDE SEQUENCE [LARGE SCALE GENOMIC DNA]</scope>
    <source>
        <strain evidence="1 2">TSPY31</strain>
    </source>
</reference>
<keyword evidence="2" id="KW-1185">Reference proteome</keyword>
<dbReference type="EMBL" id="CP022187">
    <property type="protein sequence ID" value="AWI77407.1"/>
    <property type="molecule type" value="Genomic_DNA"/>
</dbReference>
<evidence type="ECO:0008006" key="3">
    <source>
        <dbReference type="Google" id="ProtNLM"/>
    </source>
</evidence>
<evidence type="ECO:0000313" key="2">
    <source>
        <dbReference type="Proteomes" id="UP000244930"/>
    </source>
</evidence>
<protein>
    <recommendedName>
        <fullName evidence="3">Dicarboxylate transport domain-containing protein</fullName>
    </recommendedName>
</protein>
<organism evidence="1 2">
    <name type="scientific">Parazoarcus communis</name>
    <dbReference type="NCBI Taxonomy" id="41977"/>
    <lineage>
        <taxon>Bacteria</taxon>
        <taxon>Pseudomonadati</taxon>
        <taxon>Pseudomonadota</taxon>
        <taxon>Betaproteobacteria</taxon>
        <taxon>Rhodocyclales</taxon>
        <taxon>Zoogloeaceae</taxon>
        <taxon>Parazoarcus</taxon>
    </lineage>
</organism>
<dbReference type="KEGG" id="acom:CEW83_00590"/>
<sequence length="654" mass="68901">MCVALLSLPLTAAALGTLVLAVDRVEHPAFALQGLQFSFPAGGRASLSIGHLRVADRHWRNVRLDCARGSLDGAVVRCEDGVFRLPGFPHPLQVSFRFDLSARTGTLGLGTPDGARLNAHLLGDGSVRAKLLGLDLTALPAWLPLLKAWSPAGRFDGELEWHPTRMFELTGRLAGGAFGSADGLRAAEKLALDVRVDAALKSGGWEWEAELGWGEGAAYLHPVFIEAGPSLRAHGQLRQGVLEVREASVALAGVEQLAASALLDLRTGQLDRLAISLAGADLALVGPRWLAPLVAPAAGARLRFAGRVSGALEFERGQLRSLDAVFDEAGFSLAGGDGGPGLAFGPLSGHVPWRHGLPTRGTLQVGGGRWQKLALGAFDLGVSIDDRTLRVDRLRIPLLDGGLVFDGMVLHAGDAGWTGEGSLVIEPVSMRLLTDALGLPSMSGVLSGSIPGLRASPAEVVLDGTTVVSVFDGYLRATGLRVLEPFGVGSHLTGDIEARHLDLAQLTETFSFGSITGFVDADVRGLELVRWRPVGFDARVSSSAGRYPRRISQRAVQNISALGGPGAMAAIQRSLLGFFDTFGYSEIGLGCVLKAGVCEMSGIGDGAEAERFVIVSGGGIPALDVIGYNRRVDWRELVERLQRVIEGNAAAEVR</sequence>
<gene>
    <name evidence="1" type="ORF">CEW83_00590</name>
</gene>
<dbReference type="AlphaFoldDB" id="A0A2U8GUL8"/>